<dbReference type="EC" id="5.4.2.10" evidence="1"/>
<comment type="caution">
    <text evidence="1">The sequence shown here is derived from an EMBL/GenBank/DDBJ whole genome shotgun (WGS) entry which is preliminary data.</text>
</comment>
<dbReference type="Proteomes" id="UP001203036">
    <property type="component" value="Unassembled WGS sequence"/>
</dbReference>
<keyword evidence="1" id="KW-0413">Isomerase</keyword>
<accession>A0ACC6A284</accession>
<evidence type="ECO:0000313" key="2">
    <source>
        <dbReference type="Proteomes" id="UP001203036"/>
    </source>
</evidence>
<protein>
    <submittedName>
        <fullName evidence="1">Phosphoglucosamine mutase</fullName>
        <ecNumber evidence="1">5.4.2.10</ecNumber>
    </submittedName>
</protein>
<keyword evidence="2" id="KW-1185">Reference proteome</keyword>
<sequence>MTRKYFGTDGIRGRANTGVMTAGFMVNLASAVGTYFNANAETRRVVIGKDTRRSCYMLENALTAGFTATGMDVFALGPLPTPAVGLLTHSMRADLGVMISASHNPFHDNGIKFFGPEGYKLSDHIEREIEVLLDSGAFNIDPDYIGRVARLNDSVARYVEYAKTTVPGRIRLNGLKVVLDCANGAAYKAAPEVLWELGAEVITLGVSPNGYNINRDCGSTQPQAAARMVRETGADVAICLDGDADRIIMLDETGAIIDGDQIMALLATRWAQAGRLRKNTLVATAMSNLGLETYLAGQGITLKRTDIGDRYVVQEMRDHGYNLGGEQSGHIVMTDHATTGDGLVAGLQVLAMLKESGDKASRLTRVFEPVPQILENVRYTPGQAPLDSAAVQAAIADGRARLGDSGRLLIRKSGTESLIRVMGEAHDETLLREIVTRICDVIRDA</sequence>
<evidence type="ECO:0000313" key="1">
    <source>
        <dbReference type="EMBL" id="MCM2563874.1"/>
    </source>
</evidence>
<dbReference type="EMBL" id="JAMQGO010000019">
    <property type="protein sequence ID" value="MCM2563874.1"/>
    <property type="molecule type" value="Genomic_DNA"/>
</dbReference>
<organism evidence="1 2">
    <name type="scientific">Lutimaribacter degradans</name>
    <dbReference type="NCBI Taxonomy" id="2945989"/>
    <lineage>
        <taxon>Bacteria</taxon>
        <taxon>Pseudomonadati</taxon>
        <taxon>Pseudomonadota</taxon>
        <taxon>Alphaproteobacteria</taxon>
        <taxon>Rhodobacterales</taxon>
        <taxon>Roseobacteraceae</taxon>
        <taxon>Lutimaribacter</taxon>
    </lineage>
</organism>
<gene>
    <name evidence="1" type="primary">glmM</name>
    <name evidence="1" type="ORF">M8744_17125</name>
</gene>
<reference evidence="1" key="1">
    <citation type="submission" date="2022-06" db="EMBL/GenBank/DDBJ databases">
        <title>Lutimaribacter sp. EGI FJ00013, a novel bacterium isolated from a salt lake sediment enrichment.</title>
        <authorList>
            <person name="Gao L."/>
            <person name="Fang B.-Z."/>
            <person name="Li W.-J."/>
        </authorList>
    </citation>
    <scope>NUCLEOTIDE SEQUENCE</scope>
    <source>
        <strain evidence="1">EGI FJ00013</strain>
    </source>
</reference>
<proteinExistence type="predicted"/>
<name>A0ACC6A284_9RHOB</name>